<dbReference type="EMBL" id="JANPWB010000001">
    <property type="protein sequence ID" value="KAJ1214922.1"/>
    <property type="molecule type" value="Genomic_DNA"/>
</dbReference>
<evidence type="ECO:0000313" key="3">
    <source>
        <dbReference type="Proteomes" id="UP001066276"/>
    </source>
</evidence>
<feature type="compositionally biased region" description="Low complexity" evidence="1">
    <location>
        <begin position="1"/>
        <end position="10"/>
    </location>
</feature>
<comment type="caution">
    <text evidence="2">The sequence shown here is derived from an EMBL/GenBank/DDBJ whole genome shotgun (WGS) entry which is preliminary data.</text>
</comment>
<reference evidence="2" key="1">
    <citation type="journal article" date="2022" name="bioRxiv">
        <title>Sequencing and chromosome-scale assembly of the giantPleurodeles waltlgenome.</title>
        <authorList>
            <person name="Brown T."/>
            <person name="Elewa A."/>
            <person name="Iarovenko S."/>
            <person name="Subramanian E."/>
            <person name="Araus A.J."/>
            <person name="Petzold A."/>
            <person name="Susuki M."/>
            <person name="Suzuki K.-i.T."/>
            <person name="Hayashi T."/>
            <person name="Toyoda A."/>
            <person name="Oliveira C."/>
            <person name="Osipova E."/>
            <person name="Leigh N.D."/>
            <person name="Simon A."/>
            <person name="Yun M.H."/>
        </authorList>
    </citation>
    <scope>NUCLEOTIDE SEQUENCE</scope>
    <source>
        <strain evidence="2">20211129_DDA</strain>
        <tissue evidence="2">Liver</tissue>
    </source>
</reference>
<feature type="region of interest" description="Disordered" evidence="1">
    <location>
        <begin position="1"/>
        <end position="57"/>
    </location>
</feature>
<dbReference type="Proteomes" id="UP001066276">
    <property type="component" value="Chromosome 1_1"/>
</dbReference>
<evidence type="ECO:0000313" key="2">
    <source>
        <dbReference type="EMBL" id="KAJ1214922.1"/>
    </source>
</evidence>
<protein>
    <submittedName>
        <fullName evidence="2">Uncharacterized protein</fullName>
    </submittedName>
</protein>
<sequence length="69" mass="7211">MAGAGNPPGRKSGRGGKKLPLGGASQSERTPAPVKGRPACLLRRPGRPGPSGRWHGWANSDFCLHSRVL</sequence>
<evidence type="ECO:0000256" key="1">
    <source>
        <dbReference type="SAM" id="MobiDB-lite"/>
    </source>
</evidence>
<organism evidence="2 3">
    <name type="scientific">Pleurodeles waltl</name>
    <name type="common">Iberian ribbed newt</name>
    <dbReference type="NCBI Taxonomy" id="8319"/>
    <lineage>
        <taxon>Eukaryota</taxon>
        <taxon>Metazoa</taxon>
        <taxon>Chordata</taxon>
        <taxon>Craniata</taxon>
        <taxon>Vertebrata</taxon>
        <taxon>Euteleostomi</taxon>
        <taxon>Amphibia</taxon>
        <taxon>Batrachia</taxon>
        <taxon>Caudata</taxon>
        <taxon>Salamandroidea</taxon>
        <taxon>Salamandridae</taxon>
        <taxon>Pleurodelinae</taxon>
        <taxon>Pleurodeles</taxon>
    </lineage>
</organism>
<keyword evidence="3" id="KW-1185">Reference proteome</keyword>
<proteinExistence type="predicted"/>
<name>A0AAV7WQI8_PLEWA</name>
<gene>
    <name evidence="2" type="ORF">NDU88_002533</name>
</gene>
<accession>A0AAV7WQI8</accession>
<dbReference type="AlphaFoldDB" id="A0AAV7WQI8"/>